<dbReference type="SMART" id="SM00419">
    <property type="entry name" value="HTH_CRP"/>
    <property type="match status" value="1"/>
</dbReference>
<keyword evidence="3" id="KW-0804">Transcription</keyword>
<sequence>MAAEHRKVHRRFARRSLLPALPSNLLWKIEVGVVRTLTWLEDGTVITLGLWTAGDIVGDVLSRIDPYQIECLTAVEVELLTVDYWSQEIGGLISHHQQTEELMLIRSSKRVDEMILKILLWLGQKFGRAVEEGRLIDLRLTHQHLAELLGTTRVTVTRALNQFEQEGLIKRLPSHLIILPEQEIWSYEI</sequence>
<dbReference type="SUPFAM" id="SSF51206">
    <property type="entry name" value="cAMP-binding domain-like"/>
    <property type="match status" value="1"/>
</dbReference>
<dbReference type="PROSITE" id="PS51063">
    <property type="entry name" value="HTH_CRP_2"/>
    <property type="match status" value="1"/>
</dbReference>
<dbReference type="PROSITE" id="PS00042">
    <property type="entry name" value="HTH_CRP_1"/>
    <property type="match status" value="1"/>
</dbReference>
<dbReference type="InterPro" id="IPR036388">
    <property type="entry name" value="WH-like_DNA-bd_sf"/>
</dbReference>
<dbReference type="SUPFAM" id="SSF46785">
    <property type="entry name" value="Winged helix' DNA-binding domain"/>
    <property type="match status" value="1"/>
</dbReference>
<keyword evidence="6" id="KW-1185">Reference proteome</keyword>
<dbReference type="InterPro" id="IPR018490">
    <property type="entry name" value="cNMP-bd_dom_sf"/>
</dbReference>
<dbReference type="Pfam" id="PF13545">
    <property type="entry name" value="HTH_Crp_2"/>
    <property type="match status" value="1"/>
</dbReference>
<comment type="caution">
    <text evidence="5">The sequence shown here is derived from an EMBL/GenBank/DDBJ whole genome shotgun (WGS) entry which is preliminary data.</text>
</comment>
<dbReference type="GO" id="GO:0003677">
    <property type="term" value="F:DNA binding"/>
    <property type="evidence" value="ECO:0007669"/>
    <property type="project" value="UniProtKB-KW"/>
</dbReference>
<keyword evidence="2" id="KW-0238">DNA-binding</keyword>
<dbReference type="GO" id="GO:0003700">
    <property type="term" value="F:DNA-binding transcription factor activity"/>
    <property type="evidence" value="ECO:0007669"/>
    <property type="project" value="InterPro"/>
</dbReference>
<dbReference type="CDD" id="cd00092">
    <property type="entry name" value="HTH_CRP"/>
    <property type="match status" value="1"/>
</dbReference>
<organism evidence="5 6">
    <name type="scientific">Neosynechococcus sphagnicola sy1</name>
    <dbReference type="NCBI Taxonomy" id="1497020"/>
    <lineage>
        <taxon>Bacteria</taxon>
        <taxon>Bacillati</taxon>
        <taxon>Cyanobacteriota</taxon>
        <taxon>Cyanophyceae</taxon>
        <taxon>Neosynechococcales</taxon>
        <taxon>Neosynechococcaceae</taxon>
        <taxon>Neosynechococcus</taxon>
    </lineage>
</organism>
<evidence type="ECO:0000259" key="4">
    <source>
        <dbReference type="PROSITE" id="PS51063"/>
    </source>
</evidence>
<dbReference type="Proteomes" id="UP000030170">
    <property type="component" value="Unassembled WGS sequence"/>
</dbReference>
<dbReference type="PRINTS" id="PR00034">
    <property type="entry name" value="HTHCRP"/>
</dbReference>
<dbReference type="EMBL" id="JJML01000021">
    <property type="protein sequence ID" value="KGF72671.1"/>
    <property type="molecule type" value="Genomic_DNA"/>
</dbReference>
<feature type="domain" description="HTH crp-type" evidence="4">
    <location>
        <begin position="109"/>
        <end position="182"/>
    </location>
</feature>
<dbReference type="InterPro" id="IPR036390">
    <property type="entry name" value="WH_DNA-bd_sf"/>
</dbReference>
<evidence type="ECO:0000313" key="6">
    <source>
        <dbReference type="Proteomes" id="UP000030170"/>
    </source>
</evidence>
<dbReference type="AlphaFoldDB" id="A0A098TK70"/>
<gene>
    <name evidence="5" type="ORF">DO97_07050</name>
</gene>
<evidence type="ECO:0000256" key="1">
    <source>
        <dbReference type="ARBA" id="ARBA00023015"/>
    </source>
</evidence>
<evidence type="ECO:0000256" key="2">
    <source>
        <dbReference type="ARBA" id="ARBA00023125"/>
    </source>
</evidence>
<keyword evidence="1" id="KW-0805">Transcription regulation</keyword>
<reference evidence="5 6" key="1">
    <citation type="journal article" date="2014" name="Mol. Ecol.">
        <title>Evolution of Synechococcus.</title>
        <authorList>
            <person name="Dvorak P."/>
            <person name="Casamatta D."/>
            <person name="Hasler P."/>
            <person name="Poulickova A."/>
            <person name="Ondrej V."/>
            <person name="Sanges R."/>
        </authorList>
    </citation>
    <scope>NUCLEOTIDE SEQUENCE [LARGE SCALE GENOMIC DNA]</scope>
    <source>
        <strain evidence="5 6">CAUP A 1101</strain>
    </source>
</reference>
<dbReference type="Gene3D" id="1.10.10.10">
    <property type="entry name" value="Winged helix-like DNA-binding domain superfamily/Winged helix DNA-binding domain"/>
    <property type="match status" value="1"/>
</dbReference>
<evidence type="ECO:0000313" key="5">
    <source>
        <dbReference type="EMBL" id="KGF72671.1"/>
    </source>
</evidence>
<accession>A0A098TK70</accession>
<dbReference type="STRING" id="1497020.DO97_07050"/>
<evidence type="ECO:0000256" key="3">
    <source>
        <dbReference type="ARBA" id="ARBA00023163"/>
    </source>
</evidence>
<name>A0A098TK70_9CYAN</name>
<dbReference type="InterPro" id="IPR018335">
    <property type="entry name" value="Tscrpt_reg_HTH_Crp-type_CS"/>
</dbReference>
<proteinExistence type="predicted"/>
<protein>
    <submittedName>
        <fullName evidence="5">Crp/Fnr family transcriptional regulator</fullName>
    </submittedName>
</protein>
<dbReference type="InterPro" id="IPR012318">
    <property type="entry name" value="HTH_CRP"/>
</dbReference>